<dbReference type="EMBL" id="FRAP01000005">
    <property type="protein sequence ID" value="SHK35713.1"/>
    <property type="molecule type" value="Genomic_DNA"/>
</dbReference>
<dbReference type="Proteomes" id="UP000184363">
    <property type="component" value="Unassembled WGS sequence"/>
</dbReference>
<name>A0A1M6RTF4_PSETH</name>
<dbReference type="RefSeq" id="WP_073456471.1">
    <property type="nucleotide sequence ID" value="NZ_CALGVN010000013.1"/>
</dbReference>
<dbReference type="AlphaFoldDB" id="A0A1M6RTF4"/>
<reference evidence="1 2" key="1">
    <citation type="submission" date="2016-11" db="EMBL/GenBank/DDBJ databases">
        <authorList>
            <person name="Jaros S."/>
            <person name="Januszkiewicz K."/>
            <person name="Wedrychowicz H."/>
        </authorList>
    </citation>
    <scope>NUCLEOTIDE SEQUENCE [LARGE SCALE GENOMIC DNA]</scope>
    <source>
        <strain evidence="1 2">DSM 43832</strain>
    </source>
</reference>
<evidence type="ECO:0000313" key="1">
    <source>
        <dbReference type="EMBL" id="SHK35713.1"/>
    </source>
</evidence>
<gene>
    <name evidence="1" type="ORF">SAMN05443637_105147</name>
</gene>
<sequence length="69" mass="7561">MERVEVHVDSATAAYLRDDARRRGASVADAAAHRLRDLALADSVRLHAERLPEQFWQDAVAESATASST</sequence>
<evidence type="ECO:0000313" key="2">
    <source>
        <dbReference type="Proteomes" id="UP000184363"/>
    </source>
</evidence>
<proteinExistence type="predicted"/>
<protein>
    <submittedName>
        <fullName evidence="1">Uncharacterized protein</fullName>
    </submittedName>
</protein>
<keyword evidence="2" id="KW-1185">Reference proteome</keyword>
<organism evidence="1 2">
    <name type="scientific">Pseudonocardia thermophila</name>
    <dbReference type="NCBI Taxonomy" id="1848"/>
    <lineage>
        <taxon>Bacteria</taxon>
        <taxon>Bacillati</taxon>
        <taxon>Actinomycetota</taxon>
        <taxon>Actinomycetes</taxon>
        <taxon>Pseudonocardiales</taxon>
        <taxon>Pseudonocardiaceae</taxon>
        <taxon>Pseudonocardia</taxon>
    </lineage>
</organism>
<accession>A0A1M6RTF4</accession>